<evidence type="ECO:0000256" key="2">
    <source>
        <dbReference type="ARBA" id="ARBA00023242"/>
    </source>
</evidence>
<dbReference type="GO" id="GO:0005634">
    <property type="term" value="C:nucleus"/>
    <property type="evidence" value="ECO:0007669"/>
    <property type="project" value="UniProtKB-SubCell"/>
</dbReference>
<dbReference type="Proteomes" id="UP000634136">
    <property type="component" value="Unassembled WGS sequence"/>
</dbReference>
<feature type="domain" description="KANL2-like probable zinc-finger" evidence="3">
    <location>
        <begin position="72"/>
        <end position="107"/>
    </location>
</feature>
<dbReference type="OrthoDB" id="677315at2759"/>
<keyword evidence="5" id="KW-1185">Reference proteome</keyword>
<dbReference type="PANTHER" id="PTHR13453">
    <property type="entry name" value="KAT8 REGULATORY NSL COMPLEX SUBUNIT 2"/>
    <property type="match status" value="1"/>
</dbReference>
<name>A0A834VXQ6_9FABA</name>
<evidence type="ECO:0000313" key="4">
    <source>
        <dbReference type="EMBL" id="KAF7802008.1"/>
    </source>
</evidence>
<dbReference type="Pfam" id="PF13891">
    <property type="entry name" value="zf-C3HC3H_KANSL2"/>
    <property type="match status" value="1"/>
</dbReference>
<dbReference type="PANTHER" id="PTHR13453:SF7">
    <property type="entry name" value="KAT8 REGULATORY NSL COMPLEX SUBUNIT 2"/>
    <property type="match status" value="1"/>
</dbReference>
<dbReference type="GO" id="GO:0044545">
    <property type="term" value="C:NSL complex"/>
    <property type="evidence" value="ECO:0007669"/>
    <property type="project" value="TreeGrafter"/>
</dbReference>
<gene>
    <name evidence="4" type="ORF">G2W53_041119</name>
</gene>
<accession>A0A834VXQ6</accession>
<organism evidence="4 5">
    <name type="scientific">Senna tora</name>
    <dbReference type="NCBI Taxonomy" id="362788"/>
    <lineage>
        <taxon>Eukaryota</taxon>
        <taxon>Viridiplantae</taxon>
        <taxon>Streptophyta</taxon>
        <taxon>Embryophyta</taxon>
        <taxon>Tracheophyta</taxon>
        <taxon>Spermatophyta</taxon>
        <taxon>Magnoliopsida</taxon>
        <taxon>eudicotyledons</taxon>
        <taxon>Gunneridae</taxon>
        <taxon>Pentapetalae</taxon>
        <taxon>rosids</taxon>
        <taxon>fabids</taxon>
        <taxon>Fabales</taxon>
        <taxon>Fabaceae</taxon>
        <taxon>Caesalpinioideae</taxon>
        <taxon>Cassia clade</taxon>
        <taxon>Senna</taxon>
    </lineage>
</organism>
<reference evidence="4" key="1">
    <citation type="submission" date="2020-09" db="EMBL/GenBank/DDBJ databases">
        <title>Genome-Enabled Discovery of Anthraquinone Biosynthesis in Senna tora.</title>
        <authorList>
            <person name="Kang S.-H."/>
            <person name="Pandey R.P."/>
            <person name="Lee C.-M."/>
            <person name="Sim J.-S."/>
            <person name="Jeong J.-T."/>
            <person name="Choi B.-S."/>
            <person name="Jung M."/>
            <person name="Ginzburg D."/>
            <person name="Zhao K."/>
            <person name="Won S.Y."/>
            <person name="Oh T.-J."/>
            <person name="Yu Y."/>
            <person name="Kim N.-H."/>
            <person name="Lee O.R."/>
            <person name="Lee T.-H."/>
            <person name="Bashyal P."/>
            <person name="Kim T.-S."/>
            <person name="Lee W.-H."/>
            <person name="Kawkins C."/>
            <person name="Kim C.-K."/>
            <person name="Kim J.S."/>
            <person name="Ahn B.O."/>
            <person name="Rhee S.Y."/>
            <person name="Sohng J.K."/>
        </authorList>
    </citation>
    <scope>NUCLEOTIDE SEQUENCE</scope>
    <source>
        <tissue evidence="4">Leaf</tissue>
    </source>
</reference>
<evidence type="ECO:0000256" key="1">
    <source>
        <dbReference type="ARBA" id="ARBA00004123"/>
    </source>
</evidence>
<comment type="subcellular location">
    <subcellularLocation>
        <location evidence="1">Nucleus</location>
    </subcellularLocation>
</comment>
<dbReference type="EMBL" id="JAAIUW010000013">
    <property type="protein sequence ID" value="KAF7802008.1"/>
    <property type="molecule type" value="Genomic_DNA"/>
</dbReference>
<proteinExistence type="predicted"/>
<evidence type="ECO:0000259" key="3">
    <source>
        <dbReference type="Pfam" id="PF13891"/>
    </source>
</evidence>
<evidence type="ECO:0000313" key="5">
    <source>
        <dbReference type="Proteomes" id="UP000634136"/>
    </source>
</evidence>
<protein>
    <submittedName>
        <fullName evidence="4">INO80 complex subunit D-like</fullName>
    </submittedName>
</protein>
<dbReference type="AlphaFoldDB" id="A0A834VXQ6"/>
<comment type="caution">
    <text evidence="4">The sequence shown here is derived from an EMBL/GenBank/DDBJ whole genome shotgun (WGS) entry which is preliminary data.</text>
</comment>
<keyword evidence="2" id="KW-0539">Nucleus</keyword>
<dbReference type="InterPro" id="IPR025927">
    <property type="entry name" value="Znf_KANL2-like"/>
</dbReference>
<dbReference type="InterPro" id="IPR026316">
    <property type="entry name" value="NSL2"/>
</dbReference>
<sequence length="109" mass="12100">MANGGSSDQDLPKLESKYRKYYWTYDKIAFENDHNHNNNNGLNQNIVSNPSDNDKVCVGSNGGLGVDDFVRCAFSGCKSKAMALTSYCYNHILADSNQKLNRGCKAVLR</sequence>